<dbReference type="Gene3D" id="3.30.565.10">
    <property type="entry name" value="Histidine kinase-like ATPase, C-terminal domain"/>
    <property type="match status" value="1"/>
</dbReference>
<dbReference type="RefSeq" id="WP_215617644.1">
    <property type="nucleotide sequence ID" value="NZ_JADOER010000004.1"/>
</dbReference>
<name>A0ABS5Y2D3_9CYAN</name>
<protein>
    <recommendedName>
        <fullName evidence="2">histidine kinase</fullName>
        <ecNumber evidence="2">2.7.13.3</ecNumber>
    </recommendedName>
</protein>
<dbReference type="InterPro" id="IPR036097">
    <property type="entry name" value="HisK_dim/P_sf"/>
</dbReference>
<evidence type="ECO:0000313" key="8">
    <source>
        <dbReference type="EMBL" id="MBT9311776.1"/>
    </source>
</evidence>
<evidence type="ECO:0000256" key="5">
    <source>
        <dbReference type="ARBA" id="ARBA00023012"/>
    </source>
</evidence>
<keyword evidence="4" id="KW-0808">Transferase</keyword>
<dbReference type="SUPFAM" id="SSF55874">
    <property type="entry name" value="ATPase domain of HSP90 chaperone/DNA topoisomerase II/histidine kinase"/>
    <property type="match status" value="1"/>
</dbReference>
<dbReference type="SMART" id="SM00387">
    <property type="entry name" value="HATPase_c"/>
    <property type="match status" value="1"/>
</dbReference>
<dbReference type="EC" id="2.7.13.3" evidence="2"/>
<dbReference type="Pfam" id="PF02518">
    <property type="entry name" value="HATPase_c"/>
    <property type="match status" value="1"/>
</dbReference>
<keyword evidence="5" id="KW-0902">Two-component regulatory system</keyword>
<dbReference type="EMBL" id="JADOER010000004">
    <property type="protein sequence ID" value="MBT9311776.1"/>
    <property type="molecule type" value="Genomic_DNA"/>
</dbReference>
<dbReference type="InterPro" id="IPR036890">
    <property type="entry name" value="HATPase_C_sf"/>
</dbReference>
<dbReference type="PRINTS" id="PR00344">
    <property type="entry name" value="BCTRLSENSOR"/>
</dbReference>
<proteinExistence type="predicted"/>
<dbReference type="InterPro" id="IPR005467">
    <property type="entry name" value="His_kinase_dom"/>
</dbReference>
<keyword evidence="3" id="KW-0597">Phosphoprotein</keyword>
<keyword evidence="4" id="KW-0418">Kinase</keyword>
<reference evidence="8 9" key="1">
    <citation type="journal article" date="2021" name="Mar. Drugs">
        <title>Genome Reduction and Secondary Metabolism of the Marine Sponge-Associated Cyanobacterium Leptothoe.</title>
        <authorList>
            <person name="Konstantinou D."/>
            <person name="Popin R.V."/>
            <person name="Fewer D.P."/>
            <person name="Sivonen K."/>
            <person name="Gkelis S."/>
        </authorList>
    </citation>
    <scope>NUCLEOTIDE SEQUENCE [LARGE SCALE GENOMIC DNA]</scope>
    <source>
        <strain evidence="8 9">TAU-MAC 1615</strain>
    </source>
</reference>
<evidence type="ECO:0000313" key="9">
    <source>
        <dbReference type="Proteomes" id="UP001196661"/>
    </source>
</evidence>
<dbReference type="InterPro" id="IPR004358">
    <property type="entry name" value="Sig_transdc_His_kin-like_C"/>
</dbReference>
<evidence type="ECO:0000256" key="6">
    <source>
        <dbReference type="SAM" id="Coils"/>
    </source>
</evidence>
<dbReference type="CDD" id="cd00082">
    <property type="entry name" value="HisKA"/>
    <property type="match status" value="1"/>
</dbReference>
<feature type="domain" description="Histidine kinase" evidence="7">
    <location>
        <begin position="261"/>
        <end position="516"/>
    </location>
</feature>
<sequence length="531" mass="60214">MEKEEQKETIQTLSLLYELALDTGRSLDLKTNCDRMLKALMSRKNLKYAGLWIHQTKLLSTASQPTQEHPQNDAYNLVYSSPKFWTGLKTVDSQHPLITLLTPNRPFCVVDSEKTPELFDHLITEKRLKTGVFIIYRLGNIGILKLYAAQMSPNLVEAEMAKLLSIVDSFTRSIEGCIAHHNAIAENQQRQKTETALKAVEQLLSKQLEELSRKHQTLEITQQTLERRNRRLATTLKELKKTQTQLIQTEKMSSLGHLVAGIAHEINNPISFIHSNLPHLANYTDDLIQLIELYQKIYPGKQQELDRLMEDIELDYLLDDLPKLLNSMAVGSKRIKKIVLSLNNFSRLGETDFKCANLNQGLDSTLLLISHRLKPTHYRPEIQLSKQYETIPDITCLPEQLNQVFMNLLVNAIDAIDEQHKQQSESLPAPCITLHTRQVNESHVQVDITDNGPGILAEMQRQLFDPFFTTKPVGKGTGLGLSISYQIVTDTHKGRLQCLSEVGQGTTFQIVLPIRQQWKTAVESGDAIASI</sequence>
<dbReference type="PANTHER" id="PTHR43065:SF50">
    <property type="entry name" value="HISTIDINE KINASE"/>
    <property type="match status" value="1"/>
</dbReference>
<organism evidence="8 9">
    <name type="scientific">Leptothoe kymatousa TAU-MAC 1615</name>
    <dbReference type="NCBI Taxonomy" id="2364775"/>
    <lineage>
        <taxon>Bacteria</taxon>
        <taxon>Bacillati</taxon>
        <taxon>Cyanobacteriota</taxon>
        <taxon>Cyanophyceae</taxon>
        <taxon>Nodosilineales</taxon>
        <taxon>Cymatolegaceae</taxon>
        <taxon>Leptothoe</taxon>
        <taxon>Leptothoe kymatousa</taxon>
    </lineage>
</organism>
<dbReference type="PROSITE" id="PS50109">
    <property type="entry name" value="HIS_KIN"/>
    <property type="match status" value="1"/>
</dbReference>
<comment type="catalytic activity">
    <reaction evidence="1">
        <text>ATP + protein L-histidine = ADP + protein N-phospho-L-histidine.</text>
        <dbReference type="EC" id="2.7.13.3"/>
    </reaction>
</comment>
<evidence type="ECO:0000256" key="4">
    <source>
        <dbReference type="ARBA" id="ARBA00022777"/>
    </source>
</evidence>
<evidence type="ECO:0000256" key="3">
    <source>
        <dbReference type="ARBA" id="ARBA00022553"/>
    </source>
</evidence>
<evidence type="ECO:0000256" key="1">
    <source>
        <dbReference type="ARBA" id="ARBA00000085"/>
    </source>
</evidence>
<accession>A0ABS5Y2D3</accession>
<dbReference type="PANTHER" id="PTHR43065">
    <property type="entry name" value="SENSOR HISTIDINE KINASE"/>
    <property type="match status" value="1"/>
</dbReference>
<comment type="caution">
    <text evidence="8">The sequence shown here is derived from an EMBL/GenBank/DDBJ whole genome shotgun (WGS) entry which is preliminary data.</text>
</comment>
<evidence type="ECO:0000256" key="2">
    <source>
        <dbReference type="ARBA" id="ARBA00012438"/>
    </source>
</evidence>
<dbReference type="Gene3D" id="1.10.287.130">
    <property type="match status" value="1"/>
</dbReference>
<gene>
    <name evidence="8" type="ORF">IXB28_06130</name>
</gene>
<dbReference type="InterPro" id="IPR003594">
    <property type="entry name" value="HATPase_dom"/>
</dbReference>
<dbReference type="SUPFAM" id="SSF47384">
    <property type="entry name" value="Homodimeric domain of signal transducing histidine kinase"/>
    <property type="match status" value="1"/>
</dbReference>
<keyword evidence="9" id="KW-1185">Reference proteome</keyword>
<dbReference type="InterPro" id="IPR003661">
    <property type="entry name" value="HisK_dim/P_dom"/>
</dbReference>
<feature type="coiled-coil region" evidence="6">
    <location>
        <begin position="190"/>
        <end position="242"/>
    </location>
</feature>
<evidence type="ECO:0000259" key="7">
    <source>
        <dbReference type="PROSITE" id="PS50109"/>
    </source>
</evidence>
<dbReference type="Proteomes" id="UP001196661">
    <property type="component" value="Unassembled WGS sequence"/>
</dbReference>
<keyword evidence="6" id="KW-0175">Coiled coil</keyword>